<dbReference type="EMBL" id="JAEFCI010011437">
    <property type="protein sequence ID" value="KAG5456622.1"/>
    <property type="molecule type" value="Genomic_DNA"/>
</dbReference>
<comment type="caution">
    <text evidence="2">The sequence shown here is derived from an EMBL/GenBank/DDBJ whole genome shotgun (WGS) entry which is preliminary data.</text>
</comment>
<protein>
    <submittedName>
        <fullName evidence="2">Uncharacterized protein</fullName>
    </submittedName>
</protein>
<evidence type="ECO:0000256" key="1">
    <source>
        <dbReference type="SAM" id="MobiDB-lite"/>
    </source>
</evidence>
<feature type="non-terminal residue" evidence="2">
    <location>
        <position position="94"/>
    </location>
</feature>
<accession>A0A8H8DG46</accession>
<proteinExistence type="predicted"/>
<evidence type="ECO:0000313" key="3">
    <source>
        <dbReference type="Proteomes" id="UP000673691"/>
    </source>
</evidence>
<feature type="compositionally biased region" description="Polar residues" evidence="1">
    <location>
        <begin position="39"/>
        <end position="55"/>
    </location>
</feature>
<sequence>MARALAAGDASDDGVQDVPLFPPERPTAPSSVRVDQLPSVDTSKRGTTLGSSDSSPTPPLFAASASFQGAHVGVAVARQPKAGGLEPFVYYSSG</sequence>
<organism evidence="2 3">
    <name type="scientific">Olpidium bornovanus</name>
    <dbReference type="NCBI Taxonomy" id="278681"/>
    <lineage>
        <taxon>Eukaryota</taxon>
        <taxon>Fungi</taxon>
        <taxon>Fungi incertae sedis</taxon>
        <taxon>Olpidiomycota</taxon>
        <taxon>Olpidiomycotina</taxon>
        <taxon>Olpidiomycetes</taxon>
        <taxon>Olpidiales</taxon>
        <taxon>Olpidiaceae</taxon>
        <taxon>Olpidium</taxon>
    </lineage>
</organism>
<keyword evidence="3" id="KW-1185">Reference proteome</keyword>
<gene>
    <name evidence="2" type="ORF">BJ554DRAFT_3585</name>
</gene>
<dbReference type="AlphaFoldDB" id="A0A8H8DG46"/>
<evidence type="ECO:0000313" key="2">
    <source>
        <dbReference type="EMBL" id="KAG5456622.1"/>
    </source>
</evidence>
<dbReference type="Proteomes" id="UP000673691">
    <property type="component" value="Unassembled WGS sequence"/>
</dbReference>
<name>A0A8H8DG46_9FUNG</name>
<feature type="region of interest" description="Disordered" evidence="1">
    <location>
        <begin position="1"/>
        <end position="62"/>
    </location>
</feature>
<reference evidence="2 3" key="1">
    <citation type="journal article" name="Sci. Rep.">
        <title>Genome-scale phylogenetic analyses confirm Olpidium as the closest living zoosporic fungus to the non-flagellated, terrestrial fungi.</title>
        <authorList>
            <person name="Chang Y."/>
            <person name="Rochon D."/>
            <person name="Sekimoto S."/>
            <person name="Wang Y."/>
            <person name="Chovatia M."/>
            <person name="Sandor L."/>
            <person name="Salamov A."/>
            <person name="Grigoriev I.V."/>
            <person name="Stajich J.E."/>
            <person name="Spatafora J.W."/>
        </authorList>
    </citation>
    <scope>NUCLEOTIDE SEQUENCE [LARGE SCALE GENOMIC DNA]</scope>
    <source>
        <strain evidence="2">S191</strain>
    </source>
</reference>